<accession>A0A411K7J5</accession>
<feature type="transmembrane region" description="Helical" evidence="5">
    <location>
        <begin position="384"/>
        <end position="402"/>
    </location>
</feature>
<feature type="transmembrane region" description="Helical" evidence="5">
    <location>
        <begin position="290"/>
        <end position="308"/>
    </location>
</feature>
<organism evidence="7">
    <name type="scientific">Paravannella minima</name>
    <dbReference type="NCBI Taxonomy" id="1443144"/>
    <lineage>
        <taxon>Eukaryota</taxon>
        <taxon>Amoebozoa</taxon>
        <taxon>Discosea</taxon>
        <taxon>Flabellinia</taxon>
        <taxon>Vannellidae</taxon>
        <taxon>Paravannella</taxon>
    </lineage>
</organism>
<evidence type="ECO:0000256" key="4">
    <source>
        <dbReference type="ARBA" id="ARBA00023136"/>
    </source>
</evidence>
<evidence type="ECO:0000259" key="6">
    <source>
        <dbReference type="Pfam" id="PF00361"/>
    </source>
</evidence>
<name>A0A411K7J5_9EUKA</name>
<reference evidence="7" key="1">
    <citation type="journal article" date="2019" name="Eur. J. Protist.">
        <title>The complete mitochondrial genome of Paravannella minima (Amoebozoa, Discosea, Vannellida).</title>
        <authorList>
            <person name="Bondarenko N."/>
            <person name="Glotova A."/>
            <person name="Nassonova E."/>
            <person name="Masharsky A."/>
            <person name="Polev D."/>
            <person name="Smirnov A."/>
        </authorList>
    </citation>
    <scope>NUCLEOTIDE SEQUENCE</scope>
</reference>
<evidence type="ECO:0000256" key="1">
    <source>
        <dbReference type="ARBA" id="ARBA00004141"/>
    </source>
</evidence>
<dbReference type="HAMAP" id="MF_00445">
    <property type="entry name" value="NDH1_NuoN_1"/>
    <property type="match status" value="1"/>
</dbReference>
<feature type="transmembrane region" description="Helical" evidence="5">
    <location>
        <begin position="170"/>
        <end position="194"/>
    </location>
</feature>
<keyword evidence="2 5" id="KW-0812">Transmembrane</keyword>
<keyword evidence="4 5" id="KW-0472">Membrane</keyword>
<geneLocation type="mitochondrion" evidence="7"/>
<dbReference type="InterPro" id="IPR010096">
    <property type="entry name" value="NADH-Q_OxRdtase_suN/2"/>
</dbReference>
<keyword evidence="7" id="KW-0496">Mitochondrion</keyword>
<dbReference type="PANTHER" id="PTHR22773">
    <property type="entry name" value="NADH DEHYDROGENASE"/>
    <property type="match status" value="1"/>
</dbReference>
<feature type="domain" description="NADH:quinone oxidoreductase/Mrp antiporter transmembrane" evidence="6">
    <location>
        <begin position="135"/>
        <end position="436"/>
    </location>
</feature>
<dbReference type="NCBIfam" id="TIGR01770">
    <property type="entry name" value="NDH_I_N"/>
    <property type="match status" value="1"/>
</dbReference>
<feature type="transmembrane region" description="Helical" evidence="5">
    <location>
        <begin position="116"/>
        <end position="133"/>
    </location>
</feature>
<dbReference type="InterPro" id="IPR001750">
    <property type="entry name" value="ND/Mrp_TM"/>
</dbReference>
<dbReference type="Pfam" id="PF00361">
    <property type="entry name" value="Proton_antipo_M"/>
    <property type="match status" value="1"/>
</dbReference>
<feature type="transmembrane region" description="Helical" evidence="5">
    <location>
        <begin position="14"/>
        <end position="35"/>
    </location>
</feature>
<dbReference type="AlphaFoldDB" id="A0A411K7J5"/>
<evidence type="ECO:0000313" key="7">
    <source>
        <dbReference type="EMBL" id="QBC73414.1"/>
    </source>
</evidence>
<feature type="transmembrane region" description="Helical" evidence="5">
    <location>
        <begin position="461"/>
        <end position="479"/>
    </location>
</feature>
<dbReference type="GO" id="GO:0016020">
    <property type="term" value="C:membrane"/>
    <property type="evidence" value="ECO:0007669"/>
    <property type="project" value="UniProtKB-SubCell"/>
</dbReference>
<evidence type="ECO:0000256" key="3">
    <source>
        <dbReference type="ARBA" id="ARBA00022989"/>
    </source>
</evidence>
<proteinExistence type="inferred from homology"/>
<feature type="transmembrane region" description="Helical" evidence="5">
    <location>
        <begin position="214"/>
        <end position="233"/>
    </location>
</feature>
<protein>
    <submittedName>
        <fullName evidence="7">NADH dehydrogenase subunit 2</fullName>
    </submittedName>
</protein>
<feature type="transmembrane region" description="Helical" evidence="5">
    <location>
        <begin position="422"/>
        <end position="441"/>
    </location>
</feature>
<feature type="transmembrane region" description="Helical" evidence="5">
    <location>
        <begin position="139"/>
        <end position="158"/>
    </location>
</feature>
<evidence type="ECO:0000256" key="5">
    <source>
        <dbReference type="SAM" id="Phobius"/>
    </source>
</evidence>
<dbReference type="GO" id="GO:0042773">
    <property type="term" value="P:ATP synthesis coupled electron transport"/>
    <property type="evidence" value="ECO:0007669"/>
    <property type="project" value="InterPro"/>
</dbReference>
<dbReference type="GO" id="GO:0008137">
    <property type="term" value="F:NADH dehydrogenase (ubiquinone) activity"/>
    <property type="evidence" value="ECO:0007669"/>
    <property type="project" value="InterPro"/>
</dbReference>
<keyword evidence="3 5" id="KW-1133">Transmembrane helix</keyword>
<evidence type="ECO:0000256" key="2">
    <source>
        <dbReference type="ARBA" id="ARBA00022692"/>
    </source>
</evidence>
<feature type="transmembrane region" description="Helical" evidence="5">
    <location>
        <begin position="315"/>
        <end position="333"/>
    </location>
</feature>
<gene>
    <name evidence="7" type="primary">nad2</name>
</gene>
<dbReference type="RefSeq" id="YP_009557775.1">
    <property type="nucleotide sequence ID" value="NC_040955.1"/>
</dbReference>
<feature type="transmembrane region" description="Helical" evidence="5">
    <location>
        <begin position="339"/>
        <end position="363"/>
    </location>
</feature>
<dbReference type="EMBL" id="MH910097">
    <property type="protein sequence ID" value="QBC73414.1"/>
    <property type="molecule type" value="Genomic_DNA"/>
</dbReference>
<sequence>MINFFYPIFSDFEFFLSEILLITMFCIFFVFLIIFGNSKLLKFPLVINISIFSLLFIIFFVFLLNLNVFYINFTLFNFEIESNSFFVFLKVLILICFFLCFLFYINNFNYEGNKNYEIIVLFCLSVIGMLFLISSRDFLIMFLSLELTSLSFYILACSNKESSLSTEAGLKYFVLGSFSSGILLFGFCIVYGITGLINLNDIFLLIQNVNLEDSVWINTILLGFVFIFISLLFKIGASPFHVWVPDVYEGVSIIITSFFAIVPKISIFAFLIKIFFLFNFSFFFETFQSILIFCSILSLFIGTFGAIYQYKLKRFLAYSAISNIGYFLLSFVTCNVEGLYSFLVYLLIYLINLFIFFLILCSIRKRNNLLIVDINDLKILKETNPIMAFLFCINLFSMAGVPPLAGFYGKFYVFLNLINSEFYFLAFLGVIFSVISSFYYIRLIKILFFESQNKRNLIKPIDFLSSILISIFSLFNLFFFVYPSFILEFFYFISLNFFLII</sequence>
<comment type="subcellular location">
    <subcellularLocation>
        <location evidence="1">Membrane</location>
        <topology evidence="1">Multi-pass membrane protein</topology>
    </subcellularLocation>
</comment>
<dbReference type="GeneID" id="39114166"/>
<feature type="transmembrane region" description="Helical" evidence="5">
    <location>
        <begin position="47"/>
        <end position="73"/>
    </location>
</feature>
<feature type="transmembrane region" description="Helical" evidence="5">
    <location>
        <begin position="253"/>
        <end position="278"/>
    </location>
</feature>
<feature type="transmembrane region" description="Helical" evidence="5">
    <location>
        <begin position="85"/>
        <end position="104"/>
    </location>
</feature>